<evidence type="ECO:0000313" key="3">
    <source>
        <dbReference type="Proteomes" id="UP001164746"/>
    </source>
</evidence>
<name>A0ABY7E1G2_MYAAR</name>
<feature type="region of interest" description="Disordered" evidence="1">
    <location>
        <begin position="383"/>
        <end position="403"/>
    </location>
</feature>
<accession>A0ABY7E1G2</accession>
<proteinExistence type="predicted"/>
<keyword evidence="3" id="KW-1185">Reference proteome</keyword>
<dbReference type="Proteomes" id="UP001164746">
    <property type="component" value="Chromosome 4"/>
</dbReference>
<organism evidence="2 3">
    <name type="scientific">Mya arenaria</name>
    <name type="common">Soft-shell clam</name>
    <dbReference type="NCBI Taxonomy" id="6604"/>
    <lineage>
        <taxon>Eukaryota</taxon>
        <taxon>Metazoa</taxon>
        <taxon>Spiralia</taxon>
        <taxon>Lophotrochozoa</taxon>
        <taxon>Mollusca</taxon>
        <taxon>Bivalvia</taxon>
        <taxon>Autobranchia</taxon>
        <taxon>Heteroconchia</taxon>
        <taxon>Euheterodonta</taxon>
        <taxon>Imparidentia</taxon>
        <taxon>Neoheterodontei</taxon>
        <taxon>Myida</taxon>
        <taxon>Myoidea</taxon>
        <taxon>Myidae</taxon>
        <taxon>Mya</taxon>
    </lineage>
</organism>
<reference evidence="2" key="1">
    <citation type="submission" date="2022-11" db="EMBL/GenBank/DDBJ databases">
        <title>Centuries of genome instability and evolution in soft-shell clam transmissible cancer (bioRxiv).</title>
        <authorList>
            <person name="Hart S.F.M."/>
            <person name="Yonemitsu M.A."/>
            <person name="Giersch R.M."/>
            <person name="Beal B.F."/>
            <person name="Arriagada G."/>
            <person name="Davis B.W."/>
            <person name="Ostrander E.A."/>
            <person name="Goff S.P."/>
            <person name="Metzger M.J."/>
        </authorList>
    </citation>
    <scope>NUCLEOTIDE SEQUENCE</scope>
    <source>
        <strain evidence="2">MELC-2E11</strain>
        <tissue evidence="2">Siphon/mantle</tissue>
    </source>
</reference>
<sequence>MSGHQVVYGPRTAKSDQRFDAGRNLSNKDTEIENIIRTWKGEVKESNTLNPKDEMKILRNWGYLKKKLPVNQVIDPFIEKCVVTPEQWLQIKSSGKGDADLTEDLLYVILKRPPDVYPSMLAALRALGLSQVESISVADPRNGAVGAICEEPGMKDEIREELRQLRANIENGREADRAQLTSLQSVFFSQHKHDELQGDLEKATEEREKLKADIETFAELVNSLKQQMEKKQEQFEAAAERNKELERQLKSKTGQIQEELEEKERERVGLEHVLHAKEADYRVLQAALERLKVDHEERHGRLRSLTRDKVILEKEVQLLNKDKKNLEVKIKSLEQHMRILQEKHIRETSDIRQEMERQKTLLEEADRERQDLERQLYDSVRKNEGLRRSNTSLEESLQRTTDEKLHLQQRLRQADMTKYARPPYLAGTRSTRVGWNPKHLKR</sequence>
<protein>
    <submittedName>
        <fullName evidence="2">Uncharacterized protein</fullName>
    </submittedName>
</protein>
<evidence type="ECO:0000313" key="2">
    <source>
        <dbReference type="EMBL" id="WAR03660.1"/>
    </source>
</evidence>
<gene>
    <name evidence="2" type="ORF">MAR_010218</name>
</gene>
<evidence type="ECO:0000256" key="1">
    <source>
        <dbReference type="SAM" id="MobiDB-lite"/>
    </source>
</evidence>
<dbReference type="EMBL" id="CP111015">
    <property type="protein sequence ID" value="WAR03660.1"/>
    <property type="molecule type" value="Genomic_DNA"/>
</dbReference>